<comment type="caution">
    <text evidence="2">The sequence shown here is derived from an EMBL/GenBank/DDBJ whole genome shotgun (WGS) entry which is preliminary data.</text>
</comment>
<evidence type="ECO:0000256" key="1">
    <source>
        <dbReference type="SAM" id="MobiDB-lite"/>
    </source>
</evidence>
<accession>A0AAD9ZJ18</accession>
<evidence type="ECO:0000313" key="2">
    <source>
        <dbReference type="EMBL" id="KAK3178387.1"/>
    </source>
</evidence>
<evidence type="ECO:0000313" key="3">
    <source>
        <dbReference type="Proteomes" id="UP001276659"/>
    </source>
</evidence>
<keyword evidence="3" id="KW-1185">Reference proteome</keyword>
<gene>
    <name evidence="2" type="ORF">OEA41_000522</name>
</gene>
<sequence>MTNTATLRKIQPLASSQALEYLIGIGYDLERRNDDELTPLLYAATAYQPQVIKCLKTLIRCGADKFAYDSKGRSVLHCALVVSQIFDDWRTLRLITFAVQDSSNYLYIPHLILHTEDINHVQDFGGPIFGIDPTAQQPFMGGSTRHENPSAGMPDEEDFAVPQLSTQARTLNEAGEMINWTEVGEAPGSDFLFGTDITGDGTDESNPTRTGFIDD</sequence>
<dbReference type="Gene3D" id="1.25.40.20">
    <property type="entry name" value="Ankyrin repeat-containing domain"/>
    <property type="match status" value="1"/>
</dbReference>
<reference evidence="2" key="1">
    <citation type="submission" date="2022-11" db="EMBL/GenBank/DDBJ databases">
        <title>Chromosomal genome sequence assembly and mating type (MAT) locus characterization of the leprose asexual lichenized fungus Lepraria neglecta (Nyl.) Erichsen.</title>
        <authorList>
            <person name="Allen J.L."/>
            <person name="Pfeffer B."/>
        </authorList>
    </citation>
    <scope>NUCLEOTIDE SEQUENCE</scope>
    <source>
        <strain evidence="2">Allen 5258</strain>
    </source>
</reference>
<dbReference type="AlphaFoldDB" id="A0AAD9ZJ18"/>
<evidence type="ECO:0008006" key="4">
    <source>
        <dbReference type="Google" id="ProtNLM"/>
    </source>
</evidence>
<feature type="region of interest" description="Disordered" evidence="1">
    <location>
        <begin position="196"/>
        <end position="215"/>
    </location>
</feature>
<protein>
    <recommendedName>
        <fullName evidence="4">Ankyrin</fullName>
    </recommendedName>
</protein>
<dbReference type="EMBL" id="JASNWA010000003">
    <property type="protein sequence ID" value="KAK3178387.1"/>
    <property type="molecule type" value="Genomic_DNA"/>
</dbReference>
<name>A0AAD9ZJ18_9LECA</name>
<dbReference type="Proteomes" id="UP001276659">
    <property type="component" value="Unassembled WGS sequence"/>
</dbReference>
<proteinExistence type="predicted"/>
<dbReference type="SUPFAM" id="SSF48403">
    <property type="entry name" value="Ankyrin repeat"/>
    <property type="match status" value="1"/>
</dbReference>
<organism evidence="2 3">
    <name type="scientific">Lepraria neglecta</name>
    <dbReference type="NCBI Taxonomy" id="209136"/>
    <lineage>
        <taxon>Eukaryota</taxon>
        <taxon>Fungi</taxon>
        <taxon>Dikarya</taxon>
        <taxon>Ascomycota</taxon>
        <taxon>Pezizomycotina</taxon>
        <taxon>Lecanoromycetes</taxon>
        <taxon>OSLEUM clade</taxon>
        <taxon>Lecanoromycetidae</taxon>
        <taxon>Lecanorales</taxon>
        <taxon>Lecanorineae</taxon>
        <taxon>Stereocaulaceae</taxon>
        <taxon>Lepraria</taxon>
    </lineage>
</organism>
<dbReference type="InterPro" id="IPR036770">
    <property type="entry name" value="Ankyrin_rpt-contain_sf"/>
</dbReference>